<dbReference type="InterPro" id="IPR035923">
    <property type="entry name" value="TT1751-like_sf"/>
</dbReference>
<dbReference type="InterPro" id="IPR005180">
    <property type="entry name" value="DUF302"/>
</dbReference>
<evidence type="ECO:0000259" key="1">
    <source>
        <dbReference type="Pfam" id="PF03625"/>
    </source>
</evidence>
<dbReference type="Pfam" id="PF03625">
    <property type="entry name" value="DUF302"/>
    <property type="match status" value="1"/>
</dbReference>
<dbReference type="AlphaFoldDB" id="A0AAW5R1G6"/>
<dbReference type="EMBL" id="JALIDZ010000005">
    <property type="protein sequence ID" value="MCT8972508.1"/>
    <property type="molecule type" value="Genomic_DNA"/>
</dbReference>
<dbReference type="RefSeq" id="WP_261616091.1">
    <property type="nucleotide sequence ID" value="NZ_JALIDZ010000005.1"/>
</dbReference>
<name>A0AAW5R1G6_9HYPH</name>
<organism evidence="2 3">
    <name type="scientific">Microbaculum marinisediminis</name>
    <dbReference type="NCBI Taxonomy" id="2931392"/>
    <lineage>
        <taxon>Bacteria</taxon>
        <taxon>Pseudomonadati</taxon>
        <taxon>Pseudomonadota</taxon>
        <taxon>Alphaproteobacteria</taxon>
        <taxon>Hyphomicrobiales</taxon>
        <taxon>Tepidamorphaceae</taxon>
        <taxon>Microbaculum</taxon>
    </lineage>
</organism>
<feature type="domain" description="DUF302" evidence="1">
    <location>
        <begin position="89"/>
        <end position="139"/>
    </location>
</feature>
<dbReference type="Gene3D" id="3.30.310.70">
    <property type="entry name" value="TT1751-like domain"/>
    <property type="match status" value="1"/>
</dbReference>
<dbReference type="SUPFAM" id="SSF103247">
    <property type="entry name" value="TT1751-like"/>
    <property type="match status" value="1"/>
</dbReference>
<dbReference type="Proteomes" id="UP001320898">
    <property type="component" value="Unassembled WGS sequence"/>
</dbReference>
<reference evidence="2 3" key="1">
    <citation type="submission" date="2022-04" db="EMBL/GenBank/DDBJ databases">
        <authorList>
            <person name="Ye Y.-Q."/>
            <person name="Du Z.-J."/>
        </authorList>
    </citation>
    <scope>NUCLEOTIDE SEQUENCE [LARGE SCALE GENOMIC DNA]</scope>
    <source>
        <strain evidence="2 3">A6E488</strain>
    </source>
</reference>
<evidence type="ECO:0000313" key="3">
    <source>
        <dbReference type="Proteomes" id="UP001320898"/>
    </source>
</evidence>
<gene>
    <name evidence="2" type="ORF">MUB46_11625</name>
</gene>
<proteinExistence type="predicted"/>
<accession>A0AAW5R1G6</accession>
<keyword evidence="3" id="KW-1185">Reference proteome</keyword>
<evidence type="ECO:0000313" key="2">
    <source>
        <dbReference type="EMBL" id="MCT8972508.1"/>
    </source>
</evidence>
<comment type="caution">
    <text evidence="2">The sequence shown here is derived from an EMBL/GenBank/DDBJ whole genome shotgun (WGS) entry which is preliminary data.</text>
</comment>
<sequence>MTFRNGFAAALVVGAALVAGLGARGSDAPVMAEETGDLVYQTVQGDFGDVTLAVEDAIVNRGLVVDYHGFLSKMLERTSEATGGEAVLADAEWYQFCSARLSQAMIAADPRNVGYCPYSIVVYELATSPGTIHVGYRRPGTAVSEASMKALSAVDALLTEIVAEATR</sequence>
<protein>
    <submittedName>
        <fullName evidence="2">DUF302 domain-containing protein</fullName>
    </submittedName>
</protein>